<evidence type="ECO:0000256" key="4">
    <source>
        <dbReference type="PROSITE-ProRule" id="PRU00042"/>
    </source>
</evidence>
<dbReference type="AlphaFoldDB" id="A0A2T9YH21"/>
<evidence type="ECO:0000259" key="5">
    <source>
        <dbReference type="PROSITE" id="PS50157"/>
    </source>
</evidence>
<dbReference type="GO" id="GO:0008270">
    <property type="term" value="F:zinc ion binding"/>
    <property type="evidence" value="ECO:0007669"/>
    <property type="project" value="UniProtKB-KW"/>
</dbReference>
<dbReference type="SUPFAM" id="SSF57667">
    <property type="entry name" value="beta-beta-alpha zinc fingers"/>
    <property type="match status" value="1"/>
</dbReference>
<proteinExistence type="predicted"/>
<evidence type="ECO:0000256" key="3">
    <source>
        <dbReference type="ARBA" id="ARBA00022833"/>
    </source>
</evidence>
<reference evidence="6 7" key="1">
    <citation type="journal article" date="2018" name="MBio">
        <title>Comparative Genomics Reveals the Core Gene Toolbox for the Fungus-Insect Symbiosis.</title>
        <authorList>
            <person name="Wang Y."/>
            <person name="Stata M."/>
            <person name="Wang W."/>
            <person name="Stajich J.E."/>
            <person name="White M.M."/>
            <person name="Moncalvo J.M."/>
        </authorList>
    </citation>
    <scope>NUCLEOTIDE SEQUENCE [LARGE SCALE GENOMIC DNA]</scope>
    <source>
        <strain evidence="6 7">SWE-8-4</strain>
    </source>
</reference>
<dbReference type="PROSITE" id="PS00028">
    <property type="entry name" value="ZINC_FINGER_C2H2_1"/>
    <property type="match status" value="2"/>
</dbReference>
<accession>A0A2T9YH21</accession>
<dbReference type="PROSITE" id="PS50157">
    <property type="entry name" value="ZINC_FINGER_C2H2_2"/>
    <property type="match status" value="2"/>
</dbReference>
<dbReference type="FunFam" id="3.30.160.60:FF:000007">
    <property type="entry name" value="Basic krueppel-like factor 3"/>
    <property type="match status" value="1"/>
</dbReference>
<evidence type="ECO:0000256" key="2">
    <source>
        <dbReference type="ARBA" id="ARBA00022771"/>
    </source>
</evidence>
<dbReference type="GO" id="GO:0000981">
    <property type="term" value="F:DNA-binding transcription factor activity, RNA polymerase II-specific"/>
    <property type="evidence" value="ECO:0007669"/>
    <property type="project" value="TreeGrafter"/>
</dbReference>
<dbReference type="Proteomes" id="UP000245383">
    <property type="component" value="Unassembled WGS sequence"/>
</dbReference>
<protein>
    <recommendedName>
        <fullName evidence="5">C2H2-type domain-containing protein</fullName>
    </recommendedName>
</protein>
<keyword evidence="2 4" id="KW-0863">Zinc-finger</keyword>
<keyword evidence="3" id="KW-0862">Zinc</keyword>
<dbReference type="PANTHER" id="PTHR23235">
    <property type="entry name" value="KRUEPPEL-LIKE TRANSCRIPTION FACTOR"/>
    <property type="match status" value="1"/>
</dbReference>
<dbReference type="GO" id="GO:0000978">
    <property type="term" value="F:RNA polymerase II cis-regulatory region sequence-specific DNA binding"/>
    <property type="evidence" value="ECO:0007669"/>
    <property type="project" value="TreeGrafter"/>
</dbReference>
<dbReference type="Gene3D" id="3.30.160.60">
    <property type="entry name" value="Classic Zinc Finger"/>
    <property type="match status" value="2"/>
</dbReference>
<organism evidence="6 7">
    <name type="scientific">Smittium simulii</name>
    <dbReference type="NCBI Taxonomy" id="133385"/>
    <lineage>
        <taxon>Eukaryota</taxon>
        <taxon>Fungi</taxon>
        <taxon>Fungi incertae sedis</taxon>
        <taxon>Zoopagomycota</taxon>
        <taxon>Kickxellomycotina</taxon>
        <taxon>Harpellomycetes</taxon>
        <taxon>Harpellales</taxon>
        <taxon>Legeriomycetaceae</taxon>
        <taxon>Smittium</taxon>
    </lineage>
</organism>
<sequence length="176" mass="20227">MKNTTLPTFLIRKNDGSVVSILNEPTTDSQHKLLYSNTQNPLNYNLSIHSSKVFSKGVRGVSAAAKPENLLDSDNNDNLINSNDPFSKVKKKPLKKYHCDFSNCNKYFTTAGHLARHKRIHTGEKNFKCIYPGCNSKFSRQDNMLQHYRTHTSSKSQKKLYPFKRLTFLELQKNTE</sequence>
<feature type="domain" description="C2H2-type" evidence="5">
    <location>
        <begin position="127"/>
        <end position="156"/>
    </location>
</feature>
<dbReference type="InterPro" id="IPR036236">
    <property type="entry name" value="Znf_C2H2_sf"/>
</dbReference>
<name>A0A2T9YH21_9FUNG</name>
<evidence type="ECO:0000313" key="7">
    <source>
        <dbReference type="Proteomes" id="UP000245383"/>
    </source>
</evidence>
<dbReference type="InterPro" id="IPR013087">
    <property type="entry name" value="Znf_C2H2_type"/>
</dbReference>
<evidence type="ECO:0000256" key="1">
    <source>
        <dbReference type="ARBA" id="ARBA00022723"/>
    </source>
</evidence>
<dbReference type="OrthoDB" id="6365676at2759"/>
<keyword evidence="1" id="KW-0479">Metal-binding</keyword>
<dbReference type="STRING" id="133385.A0A2T9YH21"/>
<feature type="domain" description="C2H2-type" evidence="5">
    <location>
        <begin position="97"/>
        <end position="126"/>
    </location>
</feature>
<comment type="caution">
    <text evidence="6">The sequence shown here is derived from an EMBL/GenBank/DDBJ whole genome shotgun (WGS) entry which is preliminary data.</text>
</comment>
<keyword evidence="7" id="KW-1185">Reference proteome</keyword>
<dbReference type="PANTHER" id="PTHR23235:SF120">
    <property type="entry name" value="KRUPPEL-LIKE FACTOR 15"/>
    <property type="match status" value="1"/>
</dbReference>
<evidence type="ECO:0000313" key="6">
    <source>
        <dbReference type="EMBL" id="PVU91646.1"/>
    </source>
</evidence>
<dbReference type="Pfam" id="PF00096">
    <property type="entry name" value="zf-C2H2"/>
    <property type="match status" value="1"/>
</dbReference>
<gene>
    <name evidence="6" type="ORF">BB561_004287</name>
</gene>
<dbReference type="EMBL" id="MBFR01000190">
    <property type="protein sequence ID" value="PVU91646.1"/>
    <property type="molecule type" value="Genomic_DNA"/>
</dbReference>
<dbReference type="SMART" id="SM00355">
    <property type="entry name" value="ZnF_C2H2"/>
    <property type="match status" value="2"/>
</dbReference>